<dbReference type="InterPro" id="IPR020846">
    <property type="entry name" value="MFS_dom"/>
</dbReference>
<evidence type="ECO:0000313" key="7">
    <source>
        <dbReference type="EMBL" id="KIW95801.1"/>
    </source>
</evidence>
<dbReference type="AlphaFoldDB" id="A0A0D2F0P1"/>
<dbReference type="Gene3D" id="1.20.1250.20">
    <property type="entry name" value="MFS general substrate transporter like domains"/>
    <property type="match status" value="1"/>
</dbReference>
<feature type="transmembrane region" description="Helical" evidence="5">
    <location>
        <begin position="65"/>
        <end position="89"/>
    </location>
</feature>
<keyword evidence="4 5" id="KW-0472">Membrane</keyword>
<feature type="transmembrane region" description="Helical" evidence="5">
    <location>
        <begin position="133"/>
        <end position="153"/>
    </location>
</feature>
<feature type="domain" description="Major facilitator superfamily (MFS) profile" evidence="6">
    <location>
        <begin position="63"/>
        <end position="548"/>
    </location>
</feature>
<dbReference type="HOGENOM" id="CLU_008455_13_0_1"/>
<dbReference type="GO" id="GO:0022857">
    <property type="term" value="F:transmembrane transporter activity"/>
    <property type="evidence" value="ECO:0007669"/>
    <property type="project" value="InterPro"/>
</dbReference>
<protein>
    <recommendedName>
        <fullName evidence="6">Major facilitator superfamily (MFS) profile domain-containing protein</fullName>
    </recommendedName>
</protein>
<dbReference type="GO" id="GO:0005886">
    <property type="term" value="C:plasma membrane"/>
    <property type="evidence" value="ECO:0007669"/>
    <property type="project" value="TreeGrafter"/>
</dbReference>
<feature type="transmembrane region" description="Helical" evidence="5">
    <location>
        <begin position="324"/>
        <end position="349"/>
    </location>
</feature>
<sequence>MGLGVLEPNTSLEHVPGTALLQDAIPTETAHLKKGTGHDTDVVLVPQPSSSQNDPLNWPLWQRDLILVLFCYLTNICVGAIGPLIGVLALDMVQAFHIDFQKVTLLSGYQLALVGAIAPLVAALSHKYGKRPWFLTSMVFLFAGTIWCAKATSYDSMVGGRLIQGVGTAIFESVTFTLIGDLYFVHQRGSRMAIYVVAQVALVLLPSLLTGVVSVNLGWRWCFWLLAIFLGIGLVLVILFGWETAYNRNQLYDVDTSSHDNIHVIEELRSGKTVDEAGVAAHLERTISSNTGGSVVRDSFLKRMKPWSTTYSNESLIQLIFRPFYILLNPVILWAVLLISFFQLWNVVINFMLGQLFGPPPYLLNTAQLGYIGAGPMVGGCITCLLFGAVSDRIAKKASTRNDGIYEPEFRLMTMGLAPILSTIGYFCFGPFAAEGKSPVIMSVLWGVGFASCVVVTASLGSYLVDAYRNVSIEVFVVSMSVKNFMFFGFSFFLNQWLAKWGPEKVFNTIAGISLAFCATTIIVYIYGKKVRAWWHKHDIFDKLERHQ</sequence>
<feature type="transmembrane region" description="Helical" evidence="5">
    <location>
        <begin position="109"/>
        <end position="126"/>
    </location>
</feature>
<reference evidence="7" key="1">
    <citation type="submission" date="2015-01" db="EMBL/GenBank/DDBJ databases">
        <title>The Genome Sequence of Cladophialophora bantiana CBS 173.52.</title>
        <authorList>
            <consortium name="The Broad Institute Genomics Platform"/>
            <person name="Cuomo C."/>
            <person name="de Hoog S."/>
            <person name="Gorbushina A."/>
            <person name="Stielow B."/>
            <person name="Teixiera M."/>
            <person name="Abouelleil A."/>
            <person name="Chapman S.B."/>
            <person name="Priest M."/>
            <person name="Young S.K."/>
            <person name="Wortman J."/>
            <person name="Nusbaum C."/>
            <person name="Birren B."/>
        </authorList>
    </citation>
    <scope>NUCLEOTIDE SEQUENCE [LARGE SCALE GENOMIC DNA]</scope>
    <source>
        <strain evidence="7">CBS 173.52</strain>
    </source>
</reference>
<feature type="transmembrane region" description="Helical" evidence="5">
    <location>
        <begin position="475"/>
        <end position="494"/>
    </location>
</feature>
<evidence type="ECO:0000256" key="2">
    <source>
        <dbReference type="ARBA" id="ARBA00022692"/>
    </source>
</evidence>
<dbReference type="RefSeq" id="XP_016622470.1">
    <property type="nucleotide sequence ID" value="XM_016760620.1"/>
</dbReference>
<dbReference type="EMBL" id="KN846983">
    <property type="protein sequence ID" value="KIW95801.1"/>
    <property type="molecule type" value="Genomic_DNA"/>
</dbReference>
<organism evidence="7 8">
    <name type="scientific">Cladophialophora bantiana (strain ATCC 10958 / CBS 173.52 / CDC B-1940 / NIH 8579)</name>
    <name type="common">Xylohypha bantiana</name>
    <dbReference type="NCBI Taxonomy" id="1442370"/>
    <lineage>
        <taxon>Eukaryota</taxon>
        <taxon>Fungi</taxon>
        <taxon>Dikarya</taxon>
        <taxon>Ascomycota</taxon>
        <taxon>Pezizomycotina</taxon>
        <taxon>Eurotiomycetes</taxon>
        <taxon>Chaetothyriomycetidae</taxon>
        <taxon>Chaetothyriales</taxon>
        <taxon>Herpotrichiellaceae</taxon>
        <taxon>Cladophialophora</taxon>
    </lineage>
</organism>
<feature type="transmembrane region" description="Helical" evidence="5">
    <location>
        <begin position="369"/>
        <end position="391"/>
    </location>
</feature>
<proteinExistence type="predicted"/>
<dbReference type="GeneID" id="27695793"/>
<dbReference type="InterPro" id="IPR011701">
    <property type="entry name" value="MFS"/>
</dbReference>
<keyword evidence="3 5" id="KW-1133">Transmembrane helix</keyword>
<accession>A0A0D2F0P1</accession>
<dbReference type="SUPFAM" id="SSF103473">
    <property type="entry name" value="MFS general substrate transporter"/>
    <property type="match status" value="1"/>
</dbReference>
<dbReference type="PROSITE" id="PS50850">
    <property type="entry name" value="MFS"/>
    <property type="match status" value="1"/>
</dbReference>
<evidence type="ECO:0000256" key="3">
    <source>
        <dbReference type="ARBA" id="ARBA00022989"/>
    </source>
</evidence>
<evidence type="ECO:0000256" key="5">
    <source>
        <dbReference type="SAM" id="Phobius"/>
    </source>
</evidence>
<feature type="transmembrane region" description="Helical" evidence="5">
    <location>
        <begin position="440"/>
        <end position="463"/>
    </location>
</feature>
<dbReference type="VEuPathDB" id="FungiDB:Z519_02865"/>
<comment type="subcellular location">
    <subcellularLocation>
        <location evidence="1">Membrane</location>
        <topology evidence="1">Multi-pass membrane protein</topology>
    </subcellularLocation>
</comment>
<dbReference type="PANTHER" id="PTHR23502:SF4">
    <property type="entry name" value="MAJOR FACILITATOR SUPERFAMILY (MFS) PROFILE DOMAIN-CONTAINING PROTEIN-RELATED"/>
    <property type="match status" value="1"/>
</dbReference>
<feature type="transmembrane region" description="Helical" evidence="5">
    <location>
        <begin position="506"/>
        <end position="527"/>
    </location>
</feature>
<feature type="transmembrane region" description="Helical" evidence="5">
    <location>
        <begin position="192"/>
        <end position="217"/>
    </location>
</feature>
<evidence type="ECO:0000256" key="4">
    <source>
        <dbReference type="ARBA" id="ARBA00023136"/>
    </source>
</evidence>
<dbReference type="Pfam" id="PF07690">
    <property type="entry name" value="MFS_1"/>
    <property type="match status" value="1"/>
</dbReference>
<feature type="transmembrane region" description="Helical" evidence="5">
    <location>
        <begin position="165"/>
        <end position="185"/>
    </location>
</feature>
<evidence type="ECO:0000259" key="6">
    <source>
        <dbReference type="PROSITE" id="PS50850"/>
    </source>
</evidence>
<name>A0A0D2F0P1_CLAB1</name>
<evidence type="ECO:0000256" key="1">
    <source>
        <dbReference type="ARBA" id="ARBA00004141"/>
    </source>
</evidence>
<dbReference type="PANTHER" id="PTHR23502">
    <property type="entry name" value="MAJOR FACILITATOR SUPERFAMILY"/>
    <property type="match status" value="1"/>
</dbReference>
<dbReference type="InterPro" id="IPR036259">
    <property type="entry name" value="MFS_trans_sf"/>
</dbReference>
<keyword evidence="2 5" id="KW-0812">Transmembrane</keyword>
<dbReference type="Proteomes" id="UP000053789">
    <property type="component" value="Unassembled WGS sequence"/>
</dbReference>
<keyword evidence="8" id="KW-1185">Reference proteome</keyword>
<dbReference type="OrthoDB" id="2585655at2759"/>
<evidence type="ECO:0000313" key="8">
    <source>
        <dbReference type="Proteomes" id="UP000053789"/>
    </source>
</evidence>
<gene>
    <name evidence="7" type="ORF">Z519_02865</name>
</gene>
<feature type="transmembrane region" description="Helical" evidence="5">
    <location>
        <begin position="223"/>
        <end position="242"/>
    </location>
</feature>
<feature type="transmembrane region" description="Helical" evidence="5">
    <location>
        <begin position="412"/>
        <end position="434"/>
    </location>
</feature>